<dbReference type="InterPro" id="IPR029058">
    <property type="entry name" value="AB_hydrolase_fold"/>
</dbReference>
<dbReference type="EMBL" id="JAOYOD010000001">
    <property type="protein sequence ID" value="MCV9388099.1"/>
    <property type="molecule type" value="Genomic_DNA"/>
</dbReference>
<accession>A0ABT3CX26</accession>
<sequence>MAKRIVFISGIGADHRAFQRIQIPNYEAVYADWIPLKNRQESFESYCDRIAETYQIGSEDVLVGLSFGGLVAQQFAKTMGNQKVILVSSFRSKEDLQPLMYYGLIWNLYKLLPDFRIPILTDVMGHYINSRQKESKPVIQAMIQDADFRFNNWCIRQIKITDLRADYQPQFLNFTGKKDLLVKDWKGPNHVSIDNGTHFMVFDEAQSINQRIKAYLQVN</sequence>
<protein>
    <submittedName>
        <fullName evidence="1">Alpha/beta hydrolase</fullName>
    </submittedName>
</protein>
<dbReference type="Proteomes" id="UP001300692">
    <property type="component" value="Unassembled WGS sequence"/>
</dbReference>
<name>A0ABT3CX26_9BACT</name>
<evidence type="ECO:0000313" key="2">
    <source>
        <dbReference type="Proteomes" id="UP001300692"/>
    </source>
</evidence>
<keyword evidence="1" id="KW-0378">Hydrolase</keyword>
<proteinExistence type="predicted"/>
<reference evidence="1 2" key="1">
    <citation type="submission" date="2022-10" db="EMBL/GenBank/DDBJ databases">
        <title>Comparative genomics and taxonomic characterization of three novel marine species of genus Reichenbachiella exhibiting antioxidant and polysaccharide degradation activities.</title>
        <authorList>
            <person name="Muhammad N."/>
            <person name="Lee Y.-J."/>
            <person name="Ko J."/>
            <person name="Kim S.-G."/>
        </authorList>
    </citation>
    <scope>NUCLEOTIDE SEQUENCE [LARGE SCALE GENOMIC DNA]</scope>
    <source>
        <strain evidence="1 2">ABR2-5</strain>
    </source>
</reference>
<gene>
    <name evidence="1" type="ORF">N7U62_15565</name>
</gene>
<dbReference type="SUPFAM" id="SSF53474">
    <property type="entry name" value="alpha/beta-Hydrolases"/>
    <property type="match status" value="1"/>
</dbReference>
<evidence type="ECO:0000313" key="1">
    <source>
        <dbReference type="EMBL" id="MCV9388099.1"/>
    </source>
</evidence>
<organism evidence="1 2">
    <name type="scientific">Reichenbachiella ulvae</name>
    <dbReference type="NCBI Taxonomy" id="2980104"/>
    <lineage>
        <taxon>Bacteria</taxon>
        <taxon>Pseudomonadati</taxon>
        <taxon>Bacteroidota</taxon>
        <taxon>Cytophagia</taxon>
        <taxon>Cytophagales</taxon>
        <taxon>Reichenbachiellaceae</taxon>
        <taxon>Reichenbachiella</taxon>
    </lineage>
</organism>
<dbReference type="RefSeq" id="WP_264138925.1">
    <property type="nucleotide sequence ID" value="NZ_JAOYOD010000001.1"/>
</dbReference>
<keyword evidence="2" id="KW-1185">Reference proteome</keyword>
<dbReference type="GO" id="GO:0016787">
    <property type="term" value="F:hydrolase activity"/>
    <property type="evidence" value="ECO:0007669"/>
    <property type="project" value="UniProtKB-KW"/>
</dbReference>
<comment type="caution">
    <text evidence="1">The sequence shown here is derived from an EMBL/GenBank/DDBJ whole genome shotgun (WGS) entry which is preliminary data.</text>
</comment>
<dbReference type="Gene3D" id="3.40.50.1820">
    <property type="entry name" value="alpha/beta hydrolase"/>
    <property type="match status" value="1"/>
</dbReference>